<name>W6U0T2_ECHGR</name>
<dbReference type="GeneID" id="36346215"/>
<keyword evidence="1" id="KW-1133">Transmembrane helix</keyword>
<keyword evidence="1" id="KW-0812">Transmembrane</keyword>
<sequence>MKRVHKIGTQITIVIVIILTKVLLEKYLTLKCALLCSQIHIQQSKEACYRRVSNFSFQEKYENTCTCIVPDKINRKNRRKHLPFTSPIRRPVLCELQNSYVTYESCLGIDEASSQNWHPNYYCDCDNSN</sequence>
<evidence type="ECO:0000313" key="2">
    <source>
        <dbReference type="EMBL" id="EUB54648.1"/>
    </source>
</evidence>
<evidence type="ECO:0000256" key="1">
    <source>
        <dbReference type="SAM" id="Phobius"/>
    </source>
</evidence>
<organism evidence="2 3">
    <name type="scientific">Echinococcus granulosus</name>
    <name type="common">Hydatid tapeworm</name>
    <dbReference type="NCBI Taxonomy" id="6210"/>
    <lineage>
        <taxon>Eukaryota</taxon>
        <taxon>Metazoa</taxon>
        <taxon>Spiralia</taxon>
        <taxon>Lophotrochozoa</taxon>
        <taxon>Platyhelminthes</taxon>
        <taxon>Cestoda</taxon>
        <taxon>Eucestoda</taxon>
        <taxon>Cyclophyllidea</taxon>
        <taxon>Taeniidae</taxon>
        <taxon>Echinococcus</taxon>
        <taxon>Echinococcus granulosus group</taxon>
    </lineage>
</organism>
<feature type="transmembrane region" description="Helical" evidence="1">
    <location>
        <begin position="7"/>
        <end position="24"/>
    </location>
</feature>
<dbReference type="KEGG" id="egl:EGR_10500"/>
<protein>
    <submittedName>
        <fullName evidence="2">Uncharacterized protein</fullName>
    </submittedName>
</protein>
<keyword evidence="3" id="KW-1185">Reference proteome</keyword>
<gene>
    <name evidence="2" type="ORF">EGR_10500</name>
</gene>
<reference evidence="2 3" key="1">
    <citation type="journal article" date="2013" name="Nat. Genet.">
        <title>The genome of the hydatid tapeworm Echinococcus granulosus.</title>
        <authorList>
            <person name="Zheng H."/>
            <person name="Zhang W."/>
            <person name="Zhang L."/>
            <person name="Zhang Z."/>
            <person name="Li J."/>
            <person name="Lu G."/>
            <person name="Zhu Y."/>
            <person name="Wang Y."/>
            <person name="Huang Y."/>
            <person name="Liu J."/>
            <person name="Kang H."/>
            <person name="Chen J."/>
            <person name="Wang L."/>
            <person name="Chen A."/>
            <person name="Yu S."/>
            <person name="Gao Z."/>
            <person name="Jin L."/>
            <person name="Gu W."/>
            <person name="Wang Z."/>
            <person name="Zhao L."/>
            <person name="Shi B."/>
            <person name="Wen H."/>
            <person name="Lin R."/>
            <person name="Jones M.K."/>
            <person name="Brejova B."/>
            <person name="Vinar T."/>
            <person name="Zhao G."/>
            <person name="McManus D.P."/>
            <person name="Chen Z."/>
            <person name="Zhou Y."/>
            <person name="Wang S."/>
        </authorList>
    </citation>
    <scope>NUCLEOTIDE SEQUENCE [LARGE SCALE GENOMIC DNA]</scope>
</reference>
<keyword evidence="1" id="KW-0472">Membrane</keyword>
<dbReference type="EMBL" id="APAU02000226">
    <property type="protein sequence ID" value="EUB54648.1"/>
    <property type="molecule type" value="Genomic_DNA"/>
</dbReference>
<accession>W6U0T2</accession>
<proteinExistence type="predicted"/>
<dbReference type="Proteomes" id="UP000019149">
    <property type="component" value="Unassembled WGS sequence"/>
</dbReference>
<dbReference type="CTD" id="36346215"/>
<dbReference type="AlphaFoldDB" id="W6U0T2"/>
<comment type="caution">
    <text evidence="2">The sequence shown here is derived from an EMBL/GenBank/DDBJ whole genome shotgun (WGS) entry which is preliminary data.</text>
</comment>
<dbReference type="RefSeq" id="XP_024345844.1">
    <property type="nucleotide sequence ID" value="XM_024499749.1"/>
</dbReference>
<evidence type="ECO:0000313" key="3">
    <source>
        <dbReference type="Proteomes" id="UP000019149"/>
    </source>
</evidence>